<dbReference type="RefSeq" id="WP_144869552.1">
    <property type="nucleotide sequence ID" value="NZ_LR213873.1"/>
</dbReference>
<protein>
    <submittedName>
        <fullName evidence="1">Uncharacterized protein</fullName>
    </submittedName>
</protein>
<keyword evidence="2" id="KW-1185">Reference proteome</keyword>
<sequence>MNSFQLLNDIESIQEYLNSNEITCLEDIAEEIVSYRNSTKEFIQSVLVTNNTDIFTRNRHSFLSVINELSARLKSIEISKFFFFMENIYIQIEKIDNEHNLKIK</sequence>
<gene>
    <name evidence="1" type="ORF">H1P_1200014</name>
</gene>
<evidence type="ECO:0000313" key="1">
    <source>
        <dbReference type="EMBL" id="VEP11801.1"/>
    </source>
</evidence>
<dbReference type="EMBL" id="CAACVJ010000025">
    <property type="protein sequence ID" value="VEP11801.1"/>
    <property type="molecule type" value="Genomic_DNA"/>
</dbReference>
<dbReference type="AlphaFoldDB" id="A0A563VK51"/>
<name>A0A563VK51_9CYAN</name>
<dbReference type="Proteomes" id="UP000320055">
    <property type="component" value="Unassembled WGS sequence"/>
</dbReference>
<evidence type="ECO:0000313" key="2">
    <source>
        <dbReference type="Proteomes" id="UP000320055"/>
    </source>
</evidence>
<organism evidence="1 2">
    <name type="scientific">Hyella patelloides LEGE 07179</name>
    <dbReference type="NCBI Taxonomy" id="945734"/>
    <lineage>
        <taxon>Bacteria</taxon>
        <taxon>Bacillati</taxon>
        <taxon>Cyanobacteriota</taxon>
        <taxon>Cyanophyceae</taxon>
        <taxon>Pleurocapsales</taxon>
        <taxon>Hyellaceae</taxon>
        <taxon>Hyella</taxon>
    </lineage>
</organism>
<proteinExistence type="predicted"/>
<accession>A0A563VK51</accession>
<reference evidence="1 2" key="1">
    <citation type="submission" date="2019-01" db="EMBL/GenBank/DDBJ databases">
        <authorList>
            <person name="Brito A."/>
        </authorList>
    </citation>
    <scope>NUCLEOTIDE SEQUENCE [LARGE SCALE GENOMIC DNA]</scope>
    <source>
        <strain evidence="1">1</strain>
    </source>
</reference>